<evidence type="ECO:0000313" key="12">
    <source>
        <dbReference type="Proteomes" id="UP000596035"/>
    </source>
</evidence>
<dbReference type="Proteomes" id="UP000596035">
    <property type="component" value="Chromosome"/>
</dbReference>
<dbReference type="EMBL" id="CP021422">
    <property type="protein sequence ID" value="ASB39399.1"/>
    <property type="molecule type" value="Genomic_DNA"/>
</dbReference>
<feature type="transmembrane region" description="Helical" evidence="8">
    <location>
        <begin position="104"/>
        <end position="122"/>
    </location>
</feature>
<organism evidence="10 12">
    <name type="scientific">Acutalibacter muris</name>
    <dbReference type="NCBI Taxonomy" id="1796620"/>
    <lineage>
        <taxon>Bacteria</taxon>
        <taxon>Bacillati</taxon>
        <taxon>Bacillota</taxon>
        <taxon>Clostridia</taxon>
        <taxon>Eubacteriales</taxon>
        <taxon>Acutalibacteraceae</taxon>
        <taxon>Acutalibacter</taxon>
    </lineage>
</organism>
<evidence type="ECO:0000256" key="8">
    <source>
        <dbReference type="SAM" id="Phobius"/>
    </source>
</evidence>
<evidence type="ECO:0000313" key="11">
    <source>
        <dbReference type="Proteomes" id="UP000196710"/>
    </source>
</evidence>
<feature type="transmembrane region" description="Helical" evidence="8">
    <location>
        <begin position="128"/>
        <end position="147"/>
    </location>
</feature>
<feature type="transmembrane region" description="Helical" evidence="8">
    <location>
        <begin position="247"/>
        <end position="273"/>
    </location>
</feature>
<feature type="transmembrane region" description="Helical" evidence="8">
    <location>
        <begin position="20"/>
        <end position="45"/>
    </location>
</feature>
<reference evidence="9" key="1">
    <citation type="journal article" date="2017" name="Genome Announc.">
        <title>High-Quality Whole-Genome Sequences of the Oligo-Mouse-Microbiota Bacterial Community.</title>
        <authorList>
            <person name="Garzetti D."/>
            <person name="Brugiroux S."/>
            <person name="Bunk B."/>
            <person name="Pukall R."/>
            <person name="McCoy K.D."/>
            <person name="Macpherson A.J."/>
            <person name="Stecher B."/>
        </authorList>
    </citation>
    <scope>NUCLEOTIDE SEQUENCE</scope>
    <source>
        <strain evidence="9">KB18</strain>
    </source>
</reference>
<dbReference type="Pfam" id="PF01032">
    <property type="entry name" value="FecCD"/>
    <property type="match status" value="1"/>
</dbReference>
<dbReference type="RefSeq" id="WP_066536716.1">
    <property type="nucleotide sequence ID" value="NZ_CP021422.1"/>
</dbReference>
<dbReference type="PANTHER" id="PTHR30472">
    <property type="entry name" value="FERRIC ENTEROBACTIN TRANSPORT SYSTEM PERMEASE PROTEIN"/>
    <property type="match status" value="1"/>
</dbReference>
<keyword evidence="6 8" id="KW-1133">Transmembrane helix</keyword>
<dbReference type="AlphaFoldDB" id="A0A1Z2XLT4"/>
<dbReference type="EMBL" id="CP065321">
    <property type="protein sequence ID" value="QQR28690.1"/>
    <property type="molecule type" value="Genomic_DNA"/>
</dbReference>
<sequence length="342" mass="35689">MNNQQTPIFLGFQKRRRRYIAVCAALAVLAAGLVCFGMVFGQTFYSPQTIFRVLNGESVKGATFTIKTLRLPRVLTGLLAGLCFGMAGNTFQKLLRNPLASPDIIGVTSGASVAAVFAILVLGWSGALVSVSAVVSGIVVAGAIWFFSQGAGFSNGRLILVGIGMQAFLNAVISWTLLKASEYDVPSAMRWLSGSLNGVKMENVPLLIGVLAIAGGGIMLLNQHLSVMQMGEEYAQTLGAHPSRTRLLLILCALCLTAFATASTGPIASVAFLSGPIADRLTGGGKGNMVSSALVGAVLVLAADLCGQYAFPARYPVGVITGILGAPYLLFLLLRMNKKGGN</sequence>
<feature type="transmembrane region" description="Helical" evidence="8">
    <location>
        <begin position="204"/>
        <end position="221"/>
    </location>
</feature>
<evidence type="ECO:0000256" key="1">
    <source>
        <dbReference type="ARBA" id="ARBA00004651"/>
    </source>
</evidence>
<dbReference type="KEGG" id="amur:ADH66_01250"/>
<dbReference type="InterPro" id="IPR000522">
    <property type="entry name" value="ABC_transptr_permease_BtuC"/>
</dbReference>
<dbReference type="CDD" id="cd06550">
    <property type="entry name" value="TM_ABC_iron-siderophores_like"/>
    <property type="match status" value="1"/>
</dbReference>
<dbReference type="GO" id="GO:0033214">
    <property type="term" value="P:siderophore-iron import into cell"/>
    <property type="evidence" value="ECO:0007669"/>
    <property type="project" value="TreeGrafter"/>
</dbReference>
<evidence type="ECO:0000313" key="10">
    <source>
        <dbReference type="EMBL" id="QQR28690.1"/>
    </source>
</evidence>
<keyword evidence="3" id="KW-0813">Transport</keyword>
<evidence type="ECO:0000256" key="2">
    <source>
        <dbReference type="ARBA" id="ARBA00007935"/>
    </source>
</evidence>
<feature type="transmembrane region" description="Helical" evidence="8">
    <location>
        <begin position="318"/>
        <end position="336"/>
    </location>
</feature>
<evidence type="ECO:0000256" key="3">
    <source>
        <dbReference type="ARBA" id="ARBA00022448"/>
    </source>
</evidence>
<evidence type="ECO:0000256" key="5">
    <source>
        <dbReference type="ARBA" id="ARBA00022692"/>
    </source>
</evidence>
<comment type="subcellular location">
    <subcellularLocation>
        <location evidence="1">Cell membrane</location>
        <topology evidence="1">Multi-pass membrane protein</topology>
    </subcellularLocation>
</comment>
<evidence type="ECO:0000256" key="7">
    <source>
        <dbReference type="ARBA" id="ARBA00023136"/>
    </source>
</evidence>
<keyword evidence="5 8" id="KW-0812">Transmembrane</keyword>
<dbReference type="InterPro" id="IPR037294">
    <property type="entry name" value="ABC_BtuC-like"/>
</dbReference>
<comment type="similarity">
    <text evidence="2">Belongs to the binding-protein-dependent transport system permease family. FecCD subfamily.</text>
</comment>
<dbReference type="Proteomes" id="UP000196710">
    <property type="component" value="Chromosome"/>
</dbReference>
<evidence type="ECO:0000256" key="6">
    <source>
        <dbReference type="ARBA" id="ARBA00022989"/>
    </source>
</evidence>
<dbReference type="GO" id="GO:0022857">
    <property type="term" value="F:transmembrane transporter activity"/>
    <property type="evidence" value="ECO:0007669"/>
    <property type="project" value="InterPro"/>
</dbReference>
<proteinExistence type="inferred from homology"/>
<reference evidence="11" key="2">
    <citation type="submission" date="2017-05" db="EMBL/GenBank/DDBJ databases">
        <title>Improved OligoMM genomes.</title>
        <authorList>
            <person name="Garzetti D."/>
        </authorList>
    </citation>
    <scope>NUCLEOTIDE SEQUENCE [LARGE SCALE GENOMIC DNA]</scope>
    <source>
        <strain evidence="11">KB18</strain>
    </source>
</reference>
<protein>
    <submittedName>
        <fullName evidence="10">Iron ABC transporter permease</fullName>
    </submittedName>
</protein>
<dbReference type="Gene3D" id="1.10.3470.10">
    <property type="entry name" value="ABC transporter involved in vitamin B12 uptake, BtuC"/>
    <property type="match status" value="1"/>
</dbReference>
<accession>A0A1Z2XLT4</accession>
<keyword evidence="4" id="KW-1003">Cell membrane</keyword>
<gene>
    <name evidence="9" type="ORF">ADH66_01250</name>
    <name evidence="10" type="ORF">I5Q82_11255</name>
</gene>
<feature type="transmembrane region" description="Helical" evidence="8">
    <location>
        <begin position="74"/>
        <end position="92"/>
    </location>
</feature>
<feature type="transmembrane region" description="Helical" evidence="8">
    <location>
        <begin position="159"/>
        <end position="178"/>
    </location>
</feature>
<keyword evidence="7 8" id="KW-0472">Membrane</keyword>
<name>A0A1Z2XLT4_9FIRM</name>
<dbReference type="PANTHER" id="PTHR30472:SF24">
    <property type="entry name" value="FERRIC ENTEROBACTIN TRANSPORT SYSTEM PERMEASE PROTEIN FEPG"/>
    <property type="match status" value="1"/>
</dbReference>
<keyword evidence="11" id="KW-1185">Reference proteome</keyword>
<reference evidence="10 12" key="3">
    <citation type="submission" date="2020-11" db="EMBL/GenBank/DDBJ databases">
        <title>Closed and high quality bacterial genomes of the OMM12 community.</title>
        <authorList>
            <person name="Marbouty M."/>
            <person name="Lamy-Besnier Q."/>
            <person name="Debarbieux L."/>
            <person name="Koszul R."/>
        </authorList>
    </citation>
    <scope>NUCLEOTIDE SEQUENCE [LARGE SCALE GENOMIC DNA]</scope>
    <source>
        <strain evidence="10 12">KB18</strain>
    </source>
</reference>
<evidence type="ECO:0000313" key="9">
    <source>
        <dbReference type="EMBL" id="ASB39399.1"/>
    </source>
</evidence>
<dbReference type="GO" id="GO:0005886">
    <property type="term" value="C:plasma membrane"/>
    <property type="evidence" value="ECO:0007669"/>
    <property type="project" value="UniProtKB-SubCell"/>
</dbReference>
<dbReference type="SUPFAM" id="SSF81345">
    <property type="entry name" value="ABC transporter involved in vitamin B12 uptake, BtuC"/>
    <property type="match status" value="1"/>
</dbReference>
<evidence type="ECO:0000256" key="4">
    <source>
        <dbReference type="ARBA" id="ARBA00022475"/>
    </source>
</evidence>